<evidence type="ECO:0000313" key="8">
    <source>
        <dbReference type="EMBL" id="EAT59592.1"/>
    </source>
</evidence>
<dbReference type="InterPro" id="IPR050226">
    <property type="entry name" value="NagZ_Beta-hexosaminidase"/>
</dbReference>
<dbReference type="RefSeq" id="WP_006365728.1">
    <property type="nucleotide sequence ID" value="NZ_AASE01000003.1"/>
</dbReference>
<evidence type="ECO:0000256" key="1">
    <source>
        <dbReference type="ARBA" id="ARBA00001231"/>
    </source>
</evidence>
<dbReference type="GO" id="GO:0004563">
    <property type="term" value="F:beta-N-acetylhexosaminidase activity"/>
    <property type="evidence" value="ECO:0007669"/>
    <property type="project" value="UniProtKB-EC"/>
</dbReference>
<dbReference type="PANTHER" id="PTHR30480">
    <property type="entry name" value="BETA-HEXOSAMINIDASE-RELATED"/>
    <property type="match status" value="1"/>
</dbReference>
<protein>
    <recommendedName>
        <fullName evidence="3">beta-N-acetylhexosaminidase</fullName>
        <ecNumber evidence="3">3.2.1.52</ecNumber>
    </recommendedName>
</protein>
<organism evidence="8 9">
    <name type="scientific">Chlorobium ferrooxidans DSM 13031</name>
    <dbReference type="NCBI Taxonomy" id="377431"/>
    <lineage>
        <taxon>Bacteria</taxon>
        <taxon>Pseudomonadati</taxon>
        <taxon>Chlorobiota</taxon>
        <taxon>Chlorobiia</taxon>
        <taxon>Chlorobiales</taxon>
        <taxon>Chlorobiaceae</taxon>
        <taxon>Chlorobium/Pelodictyon group</taxon>
        <taxon>Chlorobium</taxon>
    </lineage>
</organism>
<comment type="similarity">
    <text evidence="2">Belongs to the glycosyl hydrolase 3 family.</text>
</comment>
<dbReference type="GO" id="GO:0009254">
    <property type="term" value="P:peptidoglycan turnover"/>
    <property type="evidence" value="ECO:0007669"/>
    <property type="project" value="TreeGrafter"/>
</dbReference>
<dbReference type="InterPro" id="IPR001764">
    <property type="entry name" value="Glyco_hydro_3_N"/>
</dbReference>
<proteinExistence type="inferred from homology"/>
<keyword evidence="5 8" id="KW-0326">Glycosidase</keyword>
<dbReference type="InterPro" id="IPR036962">
    <property type="entry name" value="Glyco_hydro_3_N_sf"/>
</dbReference>
<keyword evidence="6" id="KW-0732">Signal</keyword>
<dbReference type="GO" id="GO:0005975">
    <property type="term" value="P:carbohydrate metabolic process"/>
    <property type="evidence" value="ECO:0007669"/>
    <property type="project" value="InterPro"/>
</dbReference>
<dbReference type="PANTHER" id="PTHR30480:SF13">
    <property type="entry name" value="BETA-HEXOSAMINIDASE"/>
    <property type="match status" value="1"/>
</dbReference>
<evidence type="ECO:0000313" key="9">
    <source>
        <dbReference type="Proteomes" id="UP000004162"/>
    </source>
</evidence>
<reference evidence="8 9" key="2">
    <citation type="submission" date="2006-07" db="EMBL/GenBank/DDBJ databases">
        <title>Sequencing of the draft genome and assembly of Chlorobium ferroxidans DSM 13031.</title>
        <authorList>
            <consortium name="US DOE Joint Genome Institute (JGI-PGF)"/>
            <person name="Copeland A."/>
            <person name="Lucas S."/>
            <person name="Lapidus A."/>
            <person name="Barry K."/>
            <person name="Glavina del Rio T."/>
            <person name="Dalin E."/>
            <person name="Tice H."/>
            <person name="Bruce D."/>
            <person name="Pitluck S."/>
            <person name="Richardson P."/>
        </authorList>
    </citation>
    <scope>NUCLEOTIDE SEQUENCE [LARGE SCALE GENOMIC DNA]</scope>
    <source>
        <strain evidence="8 9">DSM 13031</strain>
    </source>
</reference>
<reference evidence="8 9" key="1">
    <citation type="submission" date="2006-07" db="EMBL/GenBank/DDBJ databases">
        <title>Annotation of the draft genome assembly of Chlorobium ferroxidans DSM 13031.</title>
        <authorList>
            <consortium name="US DOE Joint Genome Institute (JGI-ORNL)"/>
            <person name="Larimer F."/>
            <person name="Land M."/>
            <person name="Hauser L."/>
        </authorList>
    </citation>
    <scope>NUCLEOTIDE SEQUENCE [LARGE SCALE GENOMIC DNA]</scope>
    <source>
        <strain evidence="8 9">DSM 13031</strain>
    </source>
</reference>
<keyword evidence="9" id="KW-1185">Reference proteome</keyword>
<comment type="caution">
    <text evidence="8">The sequence shown here is derived from an EMBL/GenBank/DDBJ whole genome shotgun (WGS) entry which is preliminary data.</text>
</comment>
<dbReference type="SUPFAM" id="SSF51445">
    <property type="entry name" value="(Trans)glycosidases"/>
    <property type="match status" value="1"/>
</dbReference>
<evidence type="ECO:0000256" key="5">
    <source>
        <dbReference type="ARBA" id="ARBA00023295"/>
    </source>
</evidence>
<dbReference type="Pfam" id="PF00933">
    <property type="entry name" value="Glyco_hydro_3"/>
    <property type="match status" value="1"/>
</dbReference>
<evidence type="ECO:0000256" key="6">
    <source>
        <dbReference type="SAM" id="SignalP"/>
    </source>
</evidence>
<gene>
    <name evidence="8" type="ORF">CferDRAFT_1599</name>
</gene>
<sequence>MNKKPVNSLAATPTFMKKSFLTVAALFLLLTCSLPAFASERTDSLAIKIGQMVMIGFRGLSVAESPGIAEDILERRIGGVVLFDYDVPLHAPSRNISSPEQLSLLTLELQKLSAIPLLIGIDQEGGKVNRLKPKFGFPPSVSAEHLGTLNNPDSTTTAAALTARTLQAMHIGLNFAPVADLNVNPDNPVIGKLGRSFSGDPEIAVPNIRLTVKTFNREGIIATLKHFPGHGSSTTDTHKDFTDITNSWSEKELEPYRAMIASGYRDAIMTAHVFNAKLDPIYPATLSKSTITALLRKKLGFRGVVISDDMQMKAIADRYGLEEAIRLAIDAGVDLLLFGNNTSWDPEIATKATEIIRSLVEKRVVTPRRIDLSYRRVMELKKQYLKPRT</sequence>
<dbReference type="Proteomes" id="UP000004162">
    <property type="component" value="Unassembled WGS sequence"/>
</dbReference>
<dbReference type="Gene3D" id="3.20.20.300">
    <property type="entry name" value="Glycoside hydrolase, family 3, N-terminal domain"/>
    <property type="match status" value="1"/>
</dbReference>
<name>Q0YTF7_9CHLB</name>
<dbReference type="InterPro" id="IPR017853">
    <property type="entry name" value="GH"/>
</dbReference>
<comment type="catalytic activity">
    <reaction evidence="1">
        <text>Hydrolysis of terminal non-reducing N-acetyl-D-hexosamine residues in N-acetyl-beta-D-hexosaminides.</text>
        <dbReference type="EC" id="3.2.1.52"/>
    </reaction>
</comment>
<evidence type="ECO:0000256" key="4">
    <source>
        <dbReference type="ARBA" id="ARBA00022801"/>
    </source>
</evidence>
<dbReference type="AlphaFoldDB" id="Q0YTF7"/>
<evidence type="ECO:0000259" key="7">
    <source>
        <dbReference type="Pfam" id="PF00933"/>
    </source>
</evidence>
<evidence type="ECO:0000256" key="2">
    <source>
        <dbReference type="ARBA" id="ARBA00005336"/>
    </source>
</evidence>
<accession>Q0YTF7</accession>
<feature type="domain" description="Glycoside hydrolase family 3 N-terminal" evidence="7">
    <location>
        <begin position="46"/>
        <end position="379"/>
    </location>
</feature>
<evidence type="ECO:0000256" key="3">
    <source>
        <dbReference type="ARBA" id="ARBA00012663"/>
    </source>
</evidence>
<keyword evidence="4 8" id="KW-0378">Hydrolase</keyword>
<feature type="chain" id="PRO_5004179255" description="beta-N-acetylhexosaminidase" evidence="6">
    <location>
        <begin position="39"/>
        <end position="389"/>
    </location>
</feature>
<dbReference type="EC" id="3.2.1.52" evidence="3"/>
<feature type="signal peptide" evidence="6">
    <location>
        <begin position="1"/>
        <end position="38"/>
    </location>
</feature>
<dbReference type="EMBL" id="AASE01000003">
    <property type="protein sequence ID" value="EAT59592.1"/>
    <property type="molecule type" value="Genomic_DNA"/>
</dbReference>